<keyword evidence="2" id="KW-1185">Reference proteome</keyword>
<gene>
    <name evidence="3" type="primary">LOC100212026</name>
</gene>
<dbReference type="Proteomes" id="UP001652625">
    <property type="component" value="Chromosome 12"/>
</dbReference>
<proteinExistence type="predicted"/>
<dbReference type="RefSeq" id="XP_065668499.1">
    <property type="nucleotide sequence ID" value="XM_065812427.1"/>
</dbReference>
<dbReference type="InterPro" id="IPR032071">
    <property type="entry name" value="DUF4806"/>
</dbReference>
<evidence type="ECO:0000259" key="1">
    <source>
        <dbReference type="Pfam" id="PF16064"/>
    </source>
</evidence>
<reference evidence="3" key="1">
    <citation type="submission" date="2025-08" db="UniProtKB">
        <authorList>
            <consortium name="RefSeq"/>
        </authorList>
    </citation>
    <scope>IDENTIFICATION</scope>
</reference>
<sequence>MACNINQKMSLWARVVWEENDNSQFEDVIPAHWVNEDIHAVFWPSKMSVQRAIIEQVHVDKTWHKFKWVKTKIVNEDKQLCIDFPSGSEVKSTEDKIDCEKAAAFATSTESSFSNRTLLDVLISTVNNMSNHHSDGEQIKTKRGLNSLDHIEGLTPKKKSKNEVKDFSIVVEEMNNTVCLNNTNKDGFPMSEANFQKKTLSLLAEIRDELRKMINTSSPPSSIKICKINDIPSLETVNNELKDPIVRKNAIEKLRSVGGDDYGEMVRNILDRLFSVSVMTMLNMKGSCRHGKKKIAFKSLEFFEMIQEVVTERFKHATTKNIALAIANKLKNAPGQFKRDQSDIK</sequence>
<dbReference type="Pfam" id="PF16064">
    <property type="entry name" value="DUF4806"/>
    <property type="match status" value="1"/>
</dbReference>
<evidence type="ECO:0000313" key="3">
    <source>
        <dbReference type="RefSeq" id="XP_065668499.1"/>
    </source>
</evidence>
<organism evidence="2 3">
    <name type="scientific">Hydra vulgaris</name>
    <name type="common">Hydra</name>
    <name type="synonym">Hydra attenuata</name>
    <dbReference type="NCBI Taxonomy" id="6087"/>
    <lineage>
        <taxon>Eukaryota</taxon>
        <taxon>Metazoa</taxon>
        <taxon>Cnidaria</taxon>
        <taxon>Hydrozoa</taxon>
        <taxon>Hydroidolina</taxon>
        <taxon>Anthoathecata</taxon>
        <taxon>Aplanulata</taxon>
        <taxon>Hydridae</taxon>
        <taxon>Hydra</taxon>
    </lineage>
</organism>
<name>A0ABM4D2L0_HYDVU</name>
<feature type="domain" description="DUF4806" evidence="1">
    <location>
        <begin position="228"/>
        <end position="308"/>
    </location>
</feature>
<evidence type="ECO:0000313" key="2">
    <source>
        <dbReference type="Proteomes" id="UP001652625"/>
    </source>
</evidence>
<accession>A0ABM4D2L0</accession>
<protein>
    <submittedName>
        <fullName evidence="3">Uncharacterized protein LOC100212026 isoform X2</fullName>
    </submittedName>
</protein>
<dbReference type="GeneID" id="100212026"/>